<proteinExistence type="predicted"/>
<dbReference type="Proteomes" id="UP000887565">
    <property type="component" value="Unplaced"/>
</dbReference>
<reference evidence="2" key="1">
    <citation type="submission" date="2022-11" db="UniProtKB">
        <authorList>
            <consortium name="WormBaseParasite"/>
        </authorList>
    </citation>
    <scope>IDENTIFICATION</scope>
</reference>
<keyword evidence="1" id="KW-1185">Reference proteome</keyword>
<evidence type="ECO:0000313" key="1">
    <source>
        <dbReference type="Proteomes" id="UP000887565"/>
    </source>
</evidence>
<evidence type="ECO:0000313" key="2">
    <source>
        <dbReference type="WBParaSite" id="nRc.2.0.1.t33863-RA"/>
    </source>
</evidence>
<name>A0A915K6A2_ROMCU</name>
<dbReference type="AlphaFoldDB" id="A0A915K6A2"/>
<accession>A0A915K6A2</accession>
<protein>
    <submittedName>
        <fullName evidence="2">Uncharacterized protein</fullName>
    </submittedName>
</protein>
<dbReference type="WBParaSite" id="nRc.2.0.1.t33863-RA">
    <property type="protein sequence ID" value="nRc.2.0.1.t33863-RA"/>
    <property type="gene ID" value="nRc.2.0.1.g33863"/>
</dbReference>
<organism evidence="1 2">
    <name type="scientific">Romanomermis culicivorax</name>
    <name type="common">Nematode worm</name>
    <dbReference type="NCBI Taxonomy" id="13658"/>
    <lineage>
        <taxon>Eukaryota</taxon>
        <taxon>Metazoa</taxon>
        <taxon>Ecdysozoa</taxon>
        <taxon>Nematoda</taxon>
        <taxon>Enoplea</taxon>
        <taxon>Dorylaimia</taxon>
        <taxon>Mermithida</taxon>
        <taxon>Mermithoidea</taxon>
        <taxon>Mermithidae</taxon>
        <taxon>Romanomermis</taxon>
    </lineage>
</organism>
<sequence>MCLVRVTYDVRNGMPREDTGFSARGPEGRFKDKTLLRVYDCHLPTFQTRREPFRRAGMTGIEEGVQQTLQSSVPIQCQNVE</sequence>